<gene>
    <name evidence="1" type="ORF">HHI36_024001</name>
</gene>
<dbReference type="AlphaFoldDB" id="A0ABD2NYB3"/>
<dbReference type="EMBL" id="JABFTP020000148">
    <property type="protein sequence ID" value="KAL3283701.1"/>
    <property type="molecule type" value="Genomic_DNA"/>
</dbReference>
<sequence>MMNKISEEYATHITETSKTLIDHVILKQKKKNISVSIDIRPKMFSDHELMSIKLHKTVARINNVKSNVTRKVLDKNKFKSCFRTALEQYNIESFEQLIVVMNDCKLKSTRRFQ</sequence>
<dbReference type="Proteomes" id="UP001516400">
    <property type="component" value="Unassembled WGS sequence"/>
</dbReference>
<organism evidence="1 2">
    <name type="scientific">Cryptolaemus montrouzieri</name>
    <dbReference type="NCBI Taxonomy" id="559131"/>
    <lineage>
        <taxon>Eukaryota</taxon>
        <taxon>Metazoa</taxon>
        <taxon>Ecdysozoa</taxon>
        <taxon>Arthropoda</taxon>
        <taxon>Hexapoda</taxon>
        <taxon>Insecta</taxon>
        <taxon>Pterygota</taxon>
        <taxon>Neoptera</taxon>
        <taxon>Endopterygota</taxon>
        <taxon>Coleoptera</taxon>
        <taxon>Polyphaga</taxon>
        <taxon>Cucujiformia</taxon>
        <taxon>Coccinelloidea</taxon>
        <taxon>Coccinellidae</taxon>
        <taxon>Scymninae</taxon>
        <taxon>Scymnini</taxon>
        <taxon>Cryptolaemus</taxon>
    </lineage>
</organism>
<reference evidence="1 2" key="1">
    <citation type="journal article" date="2021" name="BMC Biol.">
        <title>Horizontally acquired antibacterial genes associated with adaptive radiation of ladybird beetles.</title>
        <authorList>
            <person name="Li H.S."/>
            <person name="Tang X.F."/>
            <person name="Huang Y.H."/>
            <person name="Xu Z.Y."/>
            <person name="Chen M.L."/>
            <person name="Du X.Y."/>
            <person name="Qiu B.Y."/>
            <person name="Chen P.T."/>
            <person name="Zhang W."/>
            <person name="Slipinski A."/>
            <person name="Escalona H.E."/>
            <person name="Waterhouse R.M."/>
            <person name="Zwick A."/>
            <person name="Pang H."/>
        </authorList>
    </citation>
    <scope>NUCLEOTIDE SEQUENCE [LARGE SCALE GENOMIC DNA]</scope>
    <source>
        <strain evidence="1">SYSU2018</strain>
    </source>
</reference>
<protein>
    <submittedName>
        <fullName evidence="1">Uncharacterized protein</fullName>
    </submittedName>
</protein>
<proteinExistence type="predicted"/>
<name>A0ABD2NYB3_9CUCU</name>
<keyword evidence="2" id="KW-1185">Reference proteome</keyword>
<evidence type="ECO:0000313" key="2">
    <source>
        <dbReference type="Proteomes" id="UP001516400"/>
    </source>
</evidence>
<accession>A0ABD2NYB3</accession>
<evidence type="ECO:0000313" key="1">
    <source>
        <dbReference type="EMBL" id="KAL3283701.1"/>
    </source>
</evidence>
<comment type="caution">
    <text evidence="1">The sequence shown here is derived from an EMBL/GenBank/DDBJ whole genome shotgun (WGS) entry which is preliminary data.</text>
</comment>